<protein>
    <recommendedName>
        <fullName evidence="1">Retrotransposon gag domain-containing protein</fullName>
    </recommendedName>
</protein>
<evidence type="ECO:0000259" key="1">
    <source>
        <dbReference type="Pfam" id="PF03732"/>
    </source>
</evidence>
<evidence type="ECO:0000313" key="2">
    <source>
        <dbReference type="EMBL" id="EEP81229.1"/>
    </source>
</evidence>
<dbReference type="InParanoid" id="C4JUD2"/>
<dbReference type="RefSeq" id="XP_002585382.1">
    <property type="nucleotide sequence ID" value="XM_002585336.1"/>
</dbReference>
<reference evidence="3" key="1">
    <citation type="journal article" date="2009" name="Genome Res.">
        <title>Comparative genomic analyses of the human fungal pathogens Coccidioides and their relatives.</title>
        <authorList>
            <person name="Sharpton T.J."/>
            <person name="Stajich J.E."/>
            <person name="Rounsley S.D."/>
            <person name="Gardner M.J."/>
            <person name="Wortman J.R."/>
            <person name="Jordar V.S."/>
            <person name="Maiti R."/>
            <person name="Kodira C.D."/>
            <person name="Neafsey D.E."/>
            <person name="Zeng Q."/>
            <person name="Hung C.-Y."/>
            <person name="McMahan C."/>
            <person name="Muszewska A."/>
            <person name="Grynberg M."/>
            <person name="Mandel M.A."/>
            <person name="Kellner E.M."/>
            <person name="Barker B.M."/>
            <person name="Galgiani J.N."/>
            <person name="Orbach M.J."/>
            <person name="Kirkland T.N."/>
            <person name="Cole G.T."/>
            <person name="Henn M.R."/>
            <person name="Birren B.W."/>
            <person name="Taylor J.W."/>
        </authorList>
    </citation>
    <scope>NUCLEOTIDE SEQUENCE [LARGE SCALE GENOMIC DNA]</scope>
    <source>
        <strain evidence="3">UAMH 1704</strain>
    </source>
</reference>
<dbReference type="VEuPathDB" id="FungiDB:UREG_06071"/>
<name>C4JUD2_UNCRE</name>
<keyword evidence="3" id="KW-1185">Reference proteome</keyword>
<dbReference type="Proteomes" id="UP000002058">
    <property type="component" value="Unassembled WGS sequence"/>
</dbReference>
<proteinExistence type="predicted"/>
<dbReference type="GeneID" id="8438977"/>
<feature type="domain" description="Retrotransposon gag" evidence="1">
    <location>
        <begin position="7"/>
        <end position="70"/>
    </location>
</feature>
<evidence type="ECO:0000313" key="3">
    <source>
        <dbReference type="Proteomes" id="UP000002058"/>
    </source>
</evidence>
<organism evidence="2 3">
    <name type="scientific">Uncinocarpus reesii (strain UAMH 1704)</name>
    <dbReference type="NCBI Taxonomy" id="336963"/>
    <lineage>
        <taxon>Eukaryota</taxon>
        <taxon>Fungi</taxon>
        <taxon>Dikarya</taxon>
        <taxon>Ascomycota</taxon>
        <taxon>Pezizomycotina</taxon>
        <taxon>Eurotiomycetes</taxon>
        <taxon>Eurotiomycetidae</taxon>
        <taxon>Onygenales</taxon>
        <taxon>Onygenaceae</taxon>
        <taxon>Uncinocarpus</taxon>
    </lineage>
</organism>
<dbReference type="Pfam" id="PF03732">
    <property type="entry name" value="Retrotrans_gag"/>
    <property type="match status" value="1"/>
</dbReference>
<accession>C4JUD2</accession>
<sequence length="100" mass="11783">MLKVINHYKIFIKTLKITFEEVEEQNAATQQLQNMWQKTSPQEYAMRFQQVCINTDWDNEALADTFYQGLFNNMNNKTTCMEKQPQNLTGMIKVTVRIGN</sequence>
<gene>
    <name evidence="2" type="ORF">UREG_06071</name>
</gene>
<dbReference type="KEGG" id="ure:UREG_06071"/>
<dbReference type="AlphaFoldDB" id="C4JUD2"/>
<dbReference type="OrthoDB" id="5088132at2759"/>
<dbReference type="EMBL" id="CH476617">
    <property type="protein sequence ID" value="EEP81229.1"/>
    <property type="molecule type" value="Genomic_DNA"/>
</dbReference>
<dbReference type="HOGENOM" id="CLU_2308165_0_0_1"/>
<dbReference type="InterPro" id="IPR005162">
    <property type="entry name" value="Retrotrans_gag_dom"/>
</dbReference>